<evidence type="ECO:0000313" key="3">
    <source>
        <dbReference type="Proteomes" id="UP000316614"/>
    </source>
</evidence>
<dbReference type="Proteomes" id="UP000316614">
    <property type="component" value="Chromosome"/>
</dbReference>
<evidence type="ECO:0000256" key="1">
    <source>
        <dbReference type="SAM" id="SignalP"/>
    </source>
</evidence>
<dbReference type="SUPFAM" id="SSF82185">
    <property type="entry name" value="Histone H3 K4-specific methyltransferase SET7/9 N-terminal domain"/>
    <property type="match status" value="1"/>
</dbReference>
<dbReference type="EMBL" id="CP041253">
    <property type="protein sequence ID" value="QDH79749.1"/>
    <property type="molecule type" value="Genomic_DNA"/>
</dbReference>
<proteinExistence type="predicted"/>
<reference evidence="2 3" key="1">
    <citation type="submission" date="2019-06" db="EMBL/GenBank/DDBJ databases">
        <title>Echinicola alkalisoli sp. nov. isolated from saline soil.</title>
        <authorList>
            <person name="Sun J.-Q."/>
            <person name="Xu L."/>
        </authorList>
    </citation>
    <scope>NUCLEOTIDE SEQUENCE [LARGE SCALE GENOMIC DNA]</scope>
    <source>
        <strain evidence="2 3">LN3S3</strain>
    </source>
</reference>
<name>A0A514CIU5_9BACT</name>
<dbReference type="Pfam" id="PF07661">
    <property type="entry name" value="MORN_2"/>
    <property type="match status" value="3"/>
</dbReference>
<feature type="chain" id="PRO_5022192840" description="Antitoxin component YwqK of the YwqJK toxin-antitoxin module" evidence="1">
    <location>
        <begin position="21"/>
        <end position="884"/>
    </location>
</feature>
<dbReference type="Gene3D" id="2.20.110.10">
    <property type="entry name" value="Histone H3 K4-specific methyltransferase SET7/9 N-terminal domain"/>
    <property type="match status" value="1"/>
</dbReference>
<evidence type="ECO:0000313" key="2">
    <source>
        <dbReference type="EMBL" id="QDH79749.1"/>
    </source>
</evidence>
<dbReference type="KEGG" id="echi:FKX85_12170"/>
<dbReference type="Gene3D" id="3.90.930.1">
    <property type="match status" value="3"/>
</dbReference>
<feature type="signal peptide" evidence="1">
    <location>
        <begin position="1"/>
        <end position="20"/>
    </location>
</feature>
<accession>A0A514CIU5</accession>
<protein>
    <recommendedName>
        <fullName evidence="4">Antitoxin component YwqK of the YwqJK toxin-antitoxin module</fullName>
    </recommendedName>
</protein>
<keyword evidence="3" id="KW-1185">Reference proteome</keyword>
<sequence length="884" mass="102101">MKIINLLFLLGLGVFQQVIAQQDTTWFDSDWKETTMDSAAFYRPAPQPKDDGYWMVDYYISGARQMEGYSKVKDREVFEGTVKWYNENGQLEQKADYQMGVLNGVFVKYYNGKPFATAKYEQGRVSSGEMLSFNEAYQCYRLLAYQEGKVVQEKVFLEMPCKGMIVDSRIVKGDEGNLLLTKYYDGKGDVLGEFEMDADESQNVSAYNGTQISYFYDPLLKKRAISYEHGEFQNGTVWYPSGEVREKILVENDTVYTTYFDEDGNQLGDLVGRMEEGQGWYDLHGSPISGVMIKFKENYLHKTPAILYTEQYRNGLIIEKKEFRENGNLQQMSVFDEHGLQKLVSYDEGGQVTHELIYKDGQPFEGTSFDQRKNVLTTYVQGELTAQTMCYYDGAKFESREGDRSVFYDHEGNEMGVLTYKANKYGKKEPYNGTLYQLNYQGKLYIEEDYHNGNRTRYAYYSFSGEKGRNSIESETFYNESGKKTQYKYYYKNGVLREDITYVDGYEKETATFYDKSGDLLAEMVYLPKSHGAEYEFFSDTSLVRYIRKYDDNGTLIYKKSYAENYTRRDRNGKYPVFLEEEIDYNGKASFYDLDGELLGEAVYKDGEPWEGTVKSGTVYEYRLTPYQEGAKQGEEKLFFNPDGGVPKISEQTGYANGERHGKHNTYYRNGTLESEENYSRGLLDGECVYYTEHGEVRNEITYSSGNPTDGELISFQYNDQKSLVTKKSFYESGECRKIEMWKEDRLFQEMVTATNQLEATIYDPTGKELAVFEVSDVANKTGEVTYYQGISEAEERGTFEDGLPVSGTFYLNEYVVGYENTKGDKSIDEVKLLVTADQYNICALNKEGEVLFSVSEKKGLEKSYFLEKILDPYSFYYNVMPEF</sequence>
<dbReference type="RefSeq" id="WP_141614990.1">
    <property type="nucleotide sequence ID" value="NZ_CP041253.1"/>
</dbReference>
<evidence type="ECO:0008006" key="4">
    <source>
        <dbReference type="Google" id="ProtNLM"/>
    </source>
</evidence>
<keyword evidence="1" id="KW-0732">Signal</keyword>
<dbReference type="InterPro" id="IPR011652">
    <property type="entry name" value="MORN_2"/>
</dbReference>
<organism evidence="2 3">
    <name type="scientific">Echinicola soli</name>
    <dbReference type="NCBI Taxonomy" id="2591634"/>
    <lineage>
        <taxon>Bacteria</taxon>
        <taxon>Pseudomonadati</taxon>
        <taxon>Bacteroidota</taxon>
        <taxon>Cytophagia</taxon>
        <taxon>Cytophagales</taxon>
        <taxon>Cyclobacteriaceae</taxon>
        <taxon>Echinicola</taxon>
    </lineage>
</organism>
<gene>
    <name evidence="2" type="ORF">FKX85_12170</name>
</gene>
<dbReference type="OrthoDB" id="830908at2"/>
<dbReference type="AlphaFoldDB" id="A0A514CIU5"/>